<name>A0A846XTA6_9NOCA</name>
<sequence length="195" mass="21088">MRVDISGPQAPRHALEVHRHAARLGYAPLHTVRPPIDVPDPVGHALGLAAGLNADAVVVYDLETVSNSPSRVCEMFDLETVCPPVTWAAAASGAADATHAHPEQPLTVWAAQWIMQQHKECRAFDCQRKASAYSFLVREGKIVPPVGTPRERAAARGLAFLPRRDNDVPLPKGVNLETLLDVLAGLADYTPTSKR</sequence>
<comment type="caution">
    <text evidence="1">The sequence shown here is derived from an EMBL/GenBank/DDBJ whole genome shotgun (WGS) entry which is preliminary data.</text>
</comment>
<protein>
    <submittedName>
        <fullName evidence="1">Uncharacterized protein</fullName>
    </submittedName>
</protein>
<dbReference type="EMBL" id="JAAXOP010000004">
    <property type="protein sequence ID" value="NKY50313.1"/>
    <property type="molecule type" value="Genomic_DNA"/>
</dbReference>
<reference evidence="1 2" key="1">
    <citation type="submission" date="2020-04" db="EMBL/GenBank/DDBJ databases">
        <title>MicrobeNet Type strains.</title>
        <authorList>
            <person name="Nicholson A.C."/>
        </authorList>
    </citation>
    <scope>NUCLEOTIDE SEQUENCE [LARGE SCALE GENOMIC DNA]</scope>
    <source>
        <strain evidence="1 2">JCM 12354</strain>
    </source>
</reference>
<accession>A0A846XTA6</accession>
<organism evidence="1 2">
    <name type="scientific">Nocardia vermiculata</name>
    <dbReference type="NCBI Taxonomy" id="257274"/>
    <lineage>
        <taxon>Bacteria</taxon>
        <taxon>Bacillati</taxon>
        <taxon>Actinomycetota</taxon>
        <taxon>Actinomycetes</taxon>
        <taxon>Mycobacteriales</taxon>
        <taxon>Nocardiaceae</taxon>
        <taxon>Nocardia</taxon>
    </lineage>
</organism>
<gene>
    <name evidence="1" type="ORF">HGA08_08840</name>
</gene>
<keyword evidence="2" id="KW-1185">Reference proteome</keyword>
<evidence type="ECO:0000313" key="1">
    <source>
        <dbReference type="EMBL" id="NKY50313.1"/>
    </source>
</evidence>
<dbReference type="AlphaFoldDB" id="A0A846XTA6"/>
<dbReference type="Proteomes" id="UP000565711">
    <property type="component" value="Unassembled WGS sequence"/>
</dbReference>
<evidence type="ECO:0000313" key="2">
    <source>
        <dbReference type="Proteomes" id="UP000565711"/>
    </source>
</evidence>
<proteinExistence type="predicted"/>